<dbReference type="Proteomes" id="UP001589943">
    <property type="component" value="Unassembled WGS sequence"/>
</dbReference>
<proteinExistence type="inferred from homology"/>
<dbReference type="PANTHER" id="PTHR10357">
    <property type="entry name" value="ALPHA-AMYLASE FAMILY MEMBER"/>
    <property type="match status" value="1"/>
</dbReference>
<keyword evidence="3" id="KW-0326">Glycosidase</keyword>
<protein>
    <submittedName>
        <fullName evidence="3">Alpha-glucosidase</fullName>
        <ecNumber evidence="3">3.2.1.20</ecNumber>
    </submittedName>
</protein>
<evidence type="ECO:0000313" key="4">
    <source>
        <dbReference type="Proteomes" id="UP001589943"/>
    </source>
</evidence>
<dbReference type="EMBL" id="JBHLTL010000001">
    <property type="protein sequence ID" value="MFC0588637.1"/>
    <property type="molecule type" value="Genomic_DNA"/>
</dbReference>
<sequence length="542" mass="60128">MNRLSSISLANASQLASPWWRGAVIYQVYPRSYRDTNGDGIGDLPGVTSRLDHIAALGVDAIWLSPFFQSPMKDFGYDVSDYCAVDPIFGTLDDFDALIARAHQLGLKVMIDQVYAHTSDQHEWFAQSRQSRDGALADWYVWADAKPEGSPPSNWQSVFGGPAWTWDARRGQYYLHNFLSSQPQLNVHLPAVQDALLGVAKFWLDRGVDGFRLDALNFAMHDPLLTDNPPAPDTGLQRTRPFDFQLRKYNQSHADIPAFIERIRALTDRYDSVFTMAEVGGEEALSEMQLYTQGAHRLNSAYGFDFLYAEALTPALVAAAQADWPADEGTGWPSWAFENHDAPRALSRWCAPQDREAFAPLKMLLLASLRGNIILYQGEELGLTQVDIPFEQLQDPEAIANWPLTLSRDGARTPMPWSAQDEHGGFSADTPWLPLGEDNMAKAADRQEHDPDSLLQFTRAVLALRGQNAALREGDFALLHADEARLVFRRQAEGQSMLCAFNLSAEPAAWPQGINPAGRPLIAVGNADMTALPAFGAILIEE</sequence>
<keyword evidence="3" id="KW-0378">Hydrolase</keyword>
<comment type="caution">
    <text evidence="3">The sequence shown here is derived from an EMBL/GenBank/DDBJ whole genome shotgun (WGS) entry which is preliminary data.</text>
</comment>
<feature type="domain" description="Glycosyl hydrolase family 13 catalytic" evidence="2">
    <location>
        <begin position="27"/>
        <end position="412"/>
    </location>
</feature>
<dbReference type="GO" id="GO:0004558">
    <property type="term" value="F:alpha-1,4-glucosidase activity"/>
    <property type="evidence" value="ECO:0007669"/>
    <property type="project" value="UniProtKB-EC"/>
</dbReference>
<name>A0ABV6PFM5_9SPHN</name>
<dbReference type="InterPro" id="IPR045857">
    <property type="entry name" value="O16G_dom_2"/>
</dbReference>
<dbReference type="Gene3D" id="3.90.400.10">
    <property type="entry name" value="Oligo-1,6-glucosidase, Domain 2"/>
    <property type="match status" value="1"/>
</dbReference>
<dbReference type="SUPFAM" id="SSF51011">
    <property type="entry name" value="Glycosyl hydrolase domain"/>
    <property type="match status" value="1"/>
</dbReference>
<gene>
    <name evidence="3" type="ORF">ACFFF7_04365</name>
</gene>
<evidence type="ECO:0000256" key="1">
    <source>
        <dbReference type="ARBA" id="ARBA00008061"/>
    </source>
</evidence>
<reference evidence="3 4" key="1">
    <citation type="submission" date="2024-09" db="EMBL/GenBank/DDBJ databases">
        <authorList>
            <person name="Sun Q."/>
            <person name="Mori K."/>
        </authorList>
    </citation>
    <scope>NUCLEOTIDE SEQUENCE [LARGE SCALE GENOMIC DNA]</scope>
    <source>
        <strain evidence="3 4">NCAIM B.02537</strain>
    </source>
</reference>
<dbReference type="SUPFAM" id="SSF51445">
    <property type="entry name" value="(Trans)glycosidases"/>
    <property type="match status" value="1"/>
</dbReference>
<dbReference type="Pfam" id="PF00128">
    <property type="entry name" value="Alpha-amylase"/>
    <property type="match status" value="1"/>
</dbReference>
<keyword evidence="4" id="KW-1185">Reference proteome</keyword>
<dbReference type="RefSeq" id="WP_379480132.1">
    <property type="nucleotide sequence ID" value="NZ_JBHLTL010000001.1"/>
</dbReference>
<comment type="similarity">
    <text evidence="1">Belongs to the glycosyl hydrolase 13 family.</text>
</comment>
<dbReference type="Gene3D" id="2.60.40.1180">
    <property type="entry name" value="Golgi alpha-mannosidase II"/>
    <property type="match status" value="1"/>
</dbReference>
<dbReference type="InterPro" id="IPR006047">
    <property type="entry name" value="GH13_cat_dom"/>
</dbReference>
<dbReference type="Gene3D" id="3.20.20.80">
    <property type="entry name" value="Glycosidases"/>
    <property type="match status" value="2"/>
</dbReference>
<dbReference type="EC" id="3.2.1.20" evidence="3"/>
<dbReference type="CDD" id="cd11330">
    <property type="entry name" value="AmyAc_OligoGlu"/>
    <property type="match status" value="1"/>
</dbReference>
<organism evidence="3 4">
    <name type="scientific">Novosphingobium aquiterrae</name>
    <dbReference type="NCBI Taxonomy" id="624388"/>
    <lineage>
        <taxon>Bacteria</taxon>
        <taxon>Pseudomonadati</taxon>
        <taxon>Pseudomonadota</taxon>
        <taxon>Alphaproteobacteria</taxon>
        <taxon>Sphingomonadales</taxon>
        <taxon>Sphingomonadaceae</taxon>
        <taxon>Novosphingobium</taxon>
    </lineage>
</organism>
<evidence type="ECO:0000259" key="2">
    <source>
        <dbReference type="SMART" id="SM00642"/>
    </source>
</evidence>
<dbReference type="InterPro" id="IPR017853">
    <property type="entry name" value="GH"/>
</dbReference>
<dbReference type="SMART" id="SM00642">
    <property type="entry name" value="Aamy"/>
    <property type="match status" value="1"/>
</dbReference>
<evidence type="ECO:0000313" key="3">
    <source>
        <dbReference type="EMBL" id="MFC0588637.1"/>
    </source>
</evidence>
<dbReference type="InterPro" id="IPR013780">
    <property type="entry name" value="Glyco_hydro_b"/>
</dbReference>
<dbReference type="PANTHER" id="PTHR10357:SF179">
    <property type="entry name" value="NEUTRAL AND BASIC AMINO ACID TRANSPORT PROTEIN RBAT"/>
    <property type="match status" value="1"/>
</dbReference>
<accession>A0ABV6PFM5</accession>